<sequence length="175" mass="19582">MKKIFNAVVVVALGWFIGSPYVTVHQIKTAIEEDNDEALMRQIDFPALRENFKEQLQGAWQKKMGIPQENRSLGGLVGAGFGNILIDTMVDEYVTPSALTEMMRWKADAGYQVPGRSPDAEHETVFADARLRYQAWDTFAIILPGDEGDVLKLILQRRGIGWKLTGMVVPSGVWD</sequence>
<organism evidence="1 2">
    <name type="scientific">Pontiella agarivorans</name>
    <dbReference type="NCBI Taxonomy" id="3038953"/>
    <lineage>
        <taxon>Bacteria</taxon>
        <taxon>Pseudomonadati</taxon>
        <taxon>Kiritimatiellota</taxon>
        <taxon>Kiritimatiellia</taxon>
        <taxon>Kiritimatiellales</taxon>
        <taxon>Pontiellaceae</taxon>
        <taxon>Pontiella</taxon>
    </lineage>
</organism>
<gene>
    <name evidence="1" type="ORF">P9H32_06420</name>
</gene>
<dbReference type="Proteomes" id="UP001290861">
    <property type="component" value="Unassembled WGS sequence"/>
</dbReference>
<dbReference type="EMBL" id="JARVCO010000007">
    <property type="protein sequence ID" value="MDZ8118261.1"/>
    <property type="molecule type" value="Genomic_DNA"/>
</dbReference>
<name>A0ABU5MW00_9BACT</name>
<proteinExistence type="predicted"/>
<comment type="caution">
    <text evidence="1">The sequence shown here is derived from an EMBL/GenBank/DDBJ whole genome shotgun (WGS) entry which is preliminary data.</text>
</comment>
<protein>
    <submittedName>
        <fullName evidence="1">DUF2939 domain-containing protein</fullName>
    </submittedName>
</protein>
<dbReference type="Pfam" id="PF11159">
    <property type="entry name" value="DUF2939"/>
    <property type="match status" value="1"/>
</dbReference>
<accession>A0ABU5MW00</accession>
<evidence type="ECO:0000313" key="1">
    <source>
        <dbReference type="EMBL" id="MDZ8118261.1"/>
    </source>
</evidence>
<evidence type="ECO:0000313" key="2">
    <source>
        <dbReference type="Proteomes" id="UP001290861"/>
    </source>
</evidence>
<dbReference type="InterPro" id="IPR021330">
    <property type="entry name" value="DUF2939"/>
</dbReference>
<dbReference type="RefSeq" id="WP_322608059.1">
    <property type="nucleotide sequence ID" value="NZ_JARVCO010000007.1"/>
</dbReference>
<reference evidence="1 2" key="1">
    <citation type="journal article" date="2024" name="Appl. Environ. Microbiol.">
        <title>Pontiella agarivorans sp. nov., a novel marine anaerobic bacterium capable of degrading macroalgal polysaccharides and fixing nitrogen.</title>
        <authorList>
            <person name="Liu N."/>
            <person name="Kivenson V."/>
            <person name="Peng X."/>
            <person name="Cui Z."/>
            <person name="Lankiewicz T.S."/>
            <person name="Gosselin K.M."/>
            <person name="English C.J."/>
            <person name="Blair E.M."/>
            <person name="O'Malley M.A."/>
            <person name="Valentine D.L."/>
        </authorList>
    </citation>
    <scope>NUCLEOTIDE SEQUENCE [LARGE SCALE GENOMIC DNA]</scope>
    <source>
        <strain evidence="1 2">NLcol2</strain>
    </source>
</reference>
<keyword evidence="2" id="KW-1185">Reference proteome</keyword>